<dbReference type="PANTHER" id="PTHR43806">
    <property type="entry name" value="PEPTIDASE S8"/>
    <property type="match status" value="1"/>
</dbReference>
<protein>
    <submittedName>
        <fullName evidence="10">S8 family serine peptidase</fullName>
    </submittedName>
</protein>
<keyword evidence="5 6" id="KW-0720">Serine protease</keyword>
<dbReference type="Gene3D" id="3.40.50.200">
    <property type="entry name" value="Peptidase S8/S53 domain"/>
    <property type="match status" value="1"/>
</dbReference>
<evidence type="ECO:0000313" key="11">
    <source>
        <dbReference type="Proteomes" id="UP000777440"/>
    </source>
</evidence>
<feature type="region of interest" description="Disordered" evidence="7">
    <location>
        <begin position="36"/>
        <end position="55"/>
    </location>
</feature>
<accession>A0ABS7HUH5</accession>
<name>A0ABS7HUH5_9MICO</name>
<dbReference type="InterPro" id="IPR015500">
    <property type="entry name" value="Peptidase_S8_subtilisin-rel"/>
</dbReference>
<dbReference type="InterPro" id="IPR003137">
    <property type="entry name" value="PA_domain"/>
</dbReference>
<dbReference type="Pfam" id="PF02225">
    <property type="entry name" value="PA"/>
    <property type="match status" value="1"/>
</dbReference>
<comment type="caution">
    <text evidence="10">The sequence shown here is derived from an EMBL/GenBank/DDBJ whole genome shotgun (WGS) entry which is preliminary data.</text>
</comment>
<dbReference type="InterPro" id="IPR000209">
    <property type="entry name" value="Peptidase_S8/S53_dom"/>
</dbReference>
<dbReference type="EMBL" id="JAEUAX010000001">
    <property type="protein sequence ID" value="MBW9108225.1"/>
    <property type="molecule type" value="Genomic_DNA"/>
</dbReference>
<dbReference type="Proteomes" id="UP000777440">
    <property type="component" value="Unassembled WGS sequence"/>
</dbReference>
<feature type="active site" description="Charge relay system" evidence="6">
    <location>
        <position position="244"/>
    </location>
</feature>
<dbReference type="InterPro" id="IPR023828">
    <property type="entry name" value="Peptidase_S8_Ser-AS"/>
</dbReference>
<evidence type="ECO:0000256" key="2">
    <source>
        <dbReference type="ARBA" id="ARBA00022512"/>
    </source>
</evidence>
<feature type="domain" description="PA" evidence="9">
    <location>
        <begin position="811"/>
        <end position="895"/>
    </location>
</feature>
<keyword evidence="11" id="KW-1185">Reference proteome</keyword>
<organism evidence="10 11">
    <name type="scientific">Microbacterium ureisolvens</name>
    <dbReference type="NCBI Taxonomy" id="2781186"/>
    <lineage>
        <taxon>Bacteria</taxon>
        <taxon>Bacillati</taxon>
        <taxon>Actinomycetota</taxon>
        <taxon>Actinomycetes</taxon>
        <taxon>Micrococcales</taxon>
        <taxon>Microbacteriaceae</taxon>
        <taxon>Microbacterium</taxon>
    </lineage>
</organism>
<dbReference type="PANTHER" id="PTHR43806:SF65">
    <property type="entry name" value="SERINE PROTEASE APRX"/>
    <property type="match status" value="1"/>
</dbReference>
<evidence type="ECO:0000259" key="8">
    <source>
        <dbReference type="Pfam" id="PF00082"/>
    </source>
</evidence>
<dbReference type="InterPro" id="IPR046450">
    <property type="entry name" value="PA_dom_sf"/>
</dbReference>
<reference evidence="10 11" key="1">
    <citation type="journal article" date="2021" name="MBio">
        <title>Poor Competitiveness of Bradyrhizobium in Pigeon Pea Root Colonization in Indian Soils.</title>
        <authorList>
            <person name="Chalasani D."/>
            <person name="Basu A."/>
            <person name="Pullabhotla S.V.S.R.N."/>
            <person name="Jorrin B."/>
            <person name="Neal A.L."/>
            <person name="Poole P.S."/>
            <person name="Podile A.R."/>
            <person name="Tkacz A."/>
        </authorList>
    </citation>
    <scope>NUCLEOTIDE SEQUENCE [LARGE SCALE GENOMIC DNA]</scope>
    <source>
        <strain evidence="10 11">HU12</strain>
    </source>
</reference>
<dbReference type="InterPro" id="IPR022398">
    <property type="entry name" value="Peptidase_S8_His-AS"/>
</dbReference>
<dbReference type="PROSITE" id="PS00137">
    <property type="entry name" value="SUBTILASE_HIS"/>
    <property type="match status" value="1"/>
</dbReference>
<feature type="active site" description="Charge relay system" evidence="6">
    <location>
        <position position="450"/>
    </location>
</feature>
<feature type="domain" description="Peptidase S8/S53" evidence="8">
    <location>
        <begin position="235"/>
        <end position="491"/>
    </location>
</feature>
<feature type="active site" description="Charge relay system" evidence="6">
    <location>
        <position position="278"/>
    </location>
</feature>
<dbReference type="InterPro" id="IPR050131">
    <property type="entry name" value="Peptidase_S8_subtilisin-like"/>
</dbReference>
<dbReference type="PROSITE" id="PS51892">
    <property type="entry name" value="SUBTILASE"/>
    <property type="match status" value="1"/>
</dbReference>
<evidence type="ECO:0000259" key="9">
    <source>
        <dbReference type="Pfam" id="PF02225"/>
    </source>
</evidence>
<dbReference type="Pfam" id="PF00082">
    <property type="entry name" value="Peptidase_S8"/>
    <property type="match status" value="1"/>
</dbReference>
<feature type="compositionally biased region" description="Low complexity" evidence="7">
    <location>
        <begin position="36"/>
        <end position="47"/>
    </location>
</feature>
<keyword evidence="4 6" id="KW-0378">Hydrolase</keyword>
<keyword evidence="3 6" id="KW-0645">Protease</keyword>
<evidence type="ECO:0000256" key="3">
    <source>
        <dbReference type="ARBA" id="ARBA00022670"/>
    </source>
</evidence>
<keyword evidence="2" id="KW-0134">Cell wall</keyword>
<comment type="similarity">
    <text evidence="1 6">Belongs to the peptidase S8 family.</text>
</comment>
<evidence type="ECO:0000256" key="6">
    <source>
        <dbReference type="PROSITE-ProRule" id="PRU01240"/>
    </source>
</evidence>
<gene>
    <name evidence="10" type="ORF">JNB61_00380</name>
</gene>
<dbReference type="Gene3D" id="3.50.30.30">
    <property type="match status" value="1"/>
</dbReference>
<dbReference type="InterPro" id="IPR036852">
    <property type="entry name" value="Peptidase_S8/S53_dom_sf"/>
</dbReference>
<evidence type="ECO:0000256" key="4">
    <source>
        <dbReference type="ARBA" id="ARBA00022801"/>
    </source>
</evidence>
<evidence type="ECO:0000313" key="10">
    <source>
        <dbReference type="EMBL" id="MBW9108225.1"/>
    </source>
</evidence>
<evidence type="ECO:0000256" key="1">
    <source>
        <dbReference type="ARBA" id="ARBA00011073"/>
    </source>
</evidence>
<sequence>MSRPKPFGPRLRPIVAATSGLAIGIAGIGLTTLPAAATSAPDDSPTSRAVAGSSHSVTLITGDRVTVTDMSDGTHAVSIDTAVEGAGARTYEASGDLHVVPDSALPYLAAGALDADLFNVSLLIEYGYDDATVDATPVIVQQDAAAARSFSAPVPGLEVQTPLESIGGAAATLGHSDAASAWQSLTAPTARSFSATPSLGGGIEAIHLDGKVRATLDSSVPYIDAPEAWAQGHTGEGVTVAVLDTGYDDTHPDLQGHVLADSRSFVPGEEVDSDPNGHGTHVASTIAGTGAASGGTHRGVADGAQLLVGKVLGADGWGQDSWIIDAMEWAGQNAPIVSMSLGSTQASDGTDLMAESLNQISKETGALFVVAAGNAGAPETIGAPGSAEQALTVGSVDDPSGALSWFTSQGPLARSGSLKPDVTGPGNDVTAARSADSGGDGAYIAMSGTSMATPHVAGEAAILLSANPGYTKDQLKAAIASTTTDVGYTAYQGGTGVVNVAAALDAPVIAAGSGDFGMLMWGEAPTPVQRTVEYTNRTDAEITVALSANLGDTTPGAGGGEPGPMAAGIAFDALTMDVDTLTIPAGESRSATLTVDPAKVPAGTQLSGMLVASVDGEPVTRTALGTIAEAERYDLTLTATGFDGNPTTTYAFLWDPATQWAEPVLVEGETTLRLMKGDYTVMSFMELNRTPDTIASVLVGDPTVELDQNRTVALDARAAEQVTVDVGQEGLDQVFRRMDVTVDDFAASAMMPVWTDELWAQPMKVDDAEFSWATRWRLQTPMLTVSAGKTPLDLIVQIGSTFLDGSFKAAAVDAGKGSVEEFAAANVKDKIAVVTRSAEVSASARAANAAAAGSKLLIVVNDGDGELSEWVGSEDYTTSVSIPVAAVSGVEGRELLAQLGGHKKVTLSAVGEPTSEVTYDIAHFGEGEIPADLAYRHSPEDLARIDTRYIGQAEEIGEFRYDFVPGAEYGSGFPLRTQRGIEREEWVNTDGLRWYQGTFITSVGWEMRDIKRTYDRGERTGADYYGGIVRPYVGTGYWVPYLASDYAQINIPSWADGGDGEHTGAFDTWMEPSTVQQLTDIYLDGELIAQREHQGANVFELPDGEHDWRVVSTATHDGSHLAGSTKTVSDWTFRASGKLGDWDYRLLPMIQAYYDVDVNDENRVGEGRRKGSPIPLGLELGHVAGTAPAGAITDATLEARTAGGDWVPVRLESAKTDAPTGAVEGDGYIFAMSRAWVSGYAAEIPVSDTGGWVDLRVTARDAEGNTFTQEIEKAFEATPAKGVR</sequence>
<keyword evidence="2" id="KW-0964">Secreted</keyword>
<dbReference type="SUPFAM" id="SSF52743">
    <property type="entry name" value="Subtilisin-like"/>
    <property type="match status" value="1"/>
</dbReference>
<dbReference type="PROSITE" id="PS00138">
    <property type="entry name" value="SUBTILASE_SER"/>
    <property type="match status" value="1"/>
</dbReference>
<evidence type="ECO:0000256" key="5">
    <source>
        <dbReference type="ARBA" id="ARBA00022825"/>
    </source>
</evidence>
<dbReference type="RefSeq" id="WP_220338441.1">
    <property type="nucleotide sequence ID" value="NZ_JAEUAX010000001.1"/>
</dbReference>
<evidence type="ECO:0000256" key="7">
    <source>
        <dbReference type="SAM" id="MobiDB-lite"/>
    </source>
</evidence>
<dbReference type="PRINTS" id="PR00723">
    <property type="entry name" value="SUBTILISIN"/>
</dbReference>
<proteinExistence type="inferred from homology"/>
<dbReference type="SUPFAM" id="SSF52025">
    <property type="entry name" value="PA domain"/>
    <property type="match status" value="1"/>
</dbReference>